<comment type="caution">
    <text evidence="1">The sequence shown here is derived from an EMBL/GenBank/DDBJ whole genome shotgun (WGS) entry which is preliminary data.</text>
</comment>
<protein>
    <submittedName>
        <fullName evidence="1">Uncharacterized protein</fullName>
    </submittedName>
</protein>
<reference evidence="1 2" key="1">
    <citation type="submission" date="2019-02" db="EMBL/GenBank/DDBJ databases">
        <title>Deep-cultivation of Planctomycetes and their phenomic and genomic characterization uncovers novel biology.</title>
        <authorList>
            <person name="Wiegand S."/>
            <person name="Jogler M."/>
            <person name="Boedeker C."/>
            <person name="Pinto D."/>
            <person name="Vollmers J."/>
            <person name="Rivas-Marin E."/>
            <person name="Kohn T."/>
            <person name="Peeters S.H."/>
            <person name="Heuer A."/>
            <person name="Rast P."/>
            <person name="Oberbeckmann S."/>
            <person name="Bunk B."/>
            <person name="Jeske O."/>
            <person name="Meyerdierks A."/>
            <person name="Storesund J.E."/>
            <person name="Kallscheuer N."/>
            <person name="Luecker S."/>
            <person name="Lage O.M."/>
            <person name="Pohl T."/>
            <person name="Merkel B.J."/>
            <person name="Hornburger P."/>
            <person name="Mueller R.-W."/>
            <person name="Bruemmer F."/>
            <person name="Labrenz M."/>
            <person name="Spormann A.M."/>
            <person name="Op Den Camp H."/>
            <person name="Overmann J."/>
            <person name="Amann R."/>
            <person name="Jetten M.S.M."/>
            <person name="Mascher T."/>
            <person name="Medema M.H."/>
            <person name="Devos D.P."/>
            <person name="Kaster A.-K."/>
            <person name="Ovreas L."/>
            <person name="Rohde M."/>
            <person name="Galperin M.Y."/>
            <person name="Jogler C."/>
        </authorList>
    </citation>
    <scope>NUCLEOTIDE SEQUENCE [LARGE SCALE GENOMIC DNA]</scope>
    <source>
        <strain evidence="1 2">Pla144</strain>
    </source>
</reference>
<accession>A0A5C6CMF3</accession>
<gene>
    <name evidence="1" type="ORF">Pla144_35300</name>
</gene>
<organism evidence="1 2">
    <name type="scientific">Bythopirellula polymerisocia</name>
    <dbReference type="NCBI Taxonomy" id="2528003"/>
    <lineage>
        <taxon>Bacteria</taxon>
        <taxon>Pseudomonadati</taxon>
        <taxon>Planctomycetota</taxon>
        <taxon>Planctomycetia</taxon>
        <taxon>Pirellulales</taxon>
        <taxon>Lacipirellulaceae</taxon>
        <taxon>Bythopirellula</taxon>
    </lineage>
</organism>
<evidence type="ECO:0000313" key="2">
    <source>
        <dbReference type="Proteomes" id="UP000318437"/>
    </source>
</evidence>
<name>A0A5C6CMF3_9BACT</name>
<sequence length="84" mass="9579">MGPPPNPWQCIVAYVWELENGLSQWGSHPRRQCKNQAGITHQFLAEREFPLDERSIDATFGKGAMTENFLMQSGSRMNPVDPQF</sequence>
<dbReference type="EMBL" id="SJPS01000005">
    <property type="protein sequence ID" value="TWU24644.1"/>
    <property type="molecule type" value="Genomic_DNA"/>
</dbReference>
<proteinExistence type="predicted"/>
<evidence type="ECO:0000313" key="1">
    <source>
        <dbReference type="EMBL" id="TWU24644.1"/>
    </source>
</evidence>
<dbReference type="Proteomes" id="UP000318437">
    <property type="component" value="Unassembled WGS sequence"/>
</dbReference>
<keyword evidence="2" id="KW-1185">Reference proteome</keyword>
<dbReference type="AlphaFoldDB" id="A0A5C6CMF3"/>